<name>V6HCD6_9LEPT</name>
<evidence type="ECO:0000259" key="1">
    <source>
        <dbReference type="Pfam" id="PF14706"/>
    </source>
</evidence>
<dbReference type="InterPro" id="IPR038215">
    <property type="entry name" value="TN5-like_N_sf"/>
</dbReference>
<evidence type="ECO:0000313" key="2">
    <source>
        <dbReference type="EMBL" id="EQA36498.1"/>
    </source>
</evidence>
<dbReference type="NCBIfam" id="NF033590">
    <property type="entry name" value="transpos_IS4_3"/>
    <property type="match status" value="1"/>
</dbReference>
<dbReference type="PANTHER" id="PTHR37319">
    <property type="entry name" value="TRANSPOSASE"/>
    <property type="match status" value="1"/>
</dbReference>
<feature type="domain" description="Transposase Tn5-like N-terminal" evidence="1">
    <location>
        <begin position="19"/>
        <end position="76"/>
    </location>
</feature>
<proteinExistence type="predicted"/>
<organism evidence="2 3">
    <name type="scientific">Leptospira inadai serovar Lyme str. 10</name>
    <dbReference type="NCBI Taxonomy" id="1049790"/>
    <lineage>
        <taxon>Bacteria</taxon>
        <taxon>Pseudomonadati</taxon>
        <taxon>Spirochaetota</taxon>
        <taxon>Spirochaetia</taxon>
        <taxon>Leptospirales</taxon>
        <taxon>Leptospiraceae</taxon>
        <taxon>Leptospira</taxon>
    </lineage>
</organism>
<dbReference type="STRING" id="1049790.LEP1GSC047_2494"/>
<dbReference type="InterPro" id="IPR054836">
    <property type="entry name" value="Tn5_transposase"/>
</dbReference>
<protein>
    <submittedName>
        <fullName evidence="2">Transposase DNA-binding domain protein</fullName>
    </submittedName>
</protein>
<accession>V6HCD6</accession>
<dbReference type="Pfam" id="PF14706">
    <property type="entry name" value="Tnp_DNA_bind"/>
    <property type="match status" value="1"/>
</dbReference>
<dbReference type="SUPFAM" id="SSF53098">
    <property type="entry name" value="Ribonuclease H-like"/>
    <property type="match status" value="1"/>
</dbReference>
<dbReference type="InterPro" id="IPR014735">
    <property type="entry name" value="Transposase_Tn5-like_N"/>
</dbReference>
<dbReference type="InterPro" id="IPR012337">
    <property type="entry name" value="RNaseH-like_sf"/>
</dbReference>
<dbReference type="PANTHER" id="PTHR37319:SF1">
    <property type="entry name" value="TRANSPOSASE TN5 DIMERISATION DOMAIN-CONTAINING PROTEIN"/>
    <property type="match status" value="1"/>
</dbReference>
<reference evidence="2 3" key="1">
    <citation type="submission" date="2013-05" db="EMBL/GenBank/DDBJ databases">
        <authorList>
            <person name="Harkins D.M."/>
            <person name="Durkin A.S."/>
            <person name="Brinkac L.M."/>
            <person name="Haft D.H."/>
            <person name="Selengut J.D."/>
            <person name="Sanka R."/>
            <person name="DePew J."/>
            <person name="Purushe J."/>
            <person name="Hartskeerl R.A."/>
            <person name="Ahmed A."/>
            <person name="van der Linden H."/>
            <person name="Goris M.G.A."/>
            <person name="Vinetz J.M."/>
            <person name="Sutton G.G."/>
            <person name="Nierman W.C."/>
            <person name="Fouts D.E."/>
        </authorList>
    </citation>
    <scope>NUCLEOTIDE SEQUENCE [LARGE SCALE GENOMIC DNA]</scope>
    <source>
        <strain evidence="2 3">10</strain>
    </source>
</reference>
<dbReference type="EMBL" id="AHMM02000017">
    <property type="protein sequence ID" value="EQA36498.1"/>
    <property type="molecule type" value="Genomic_DNA"/>
</dbReference>
<comment type="caution">
    <text evidence="2">The sequence shown here is derived from an EMBL/GenBank/DDBJ whole genome shotgun (WGS) entry which is preliminary data.</text>
</comment>
<dbReference type="Proteomes" id="UP000018719">
    <property type="component" value="Unassembled WGS sequence"/>
</dbReference>
<gene>
    <name evidence="2" type="ORF">LEP1GSC047_2494</name>
</gene>
<keyword evidence="2" id="KW-0238">DNA-binding</keyword>
<dbReference type="Gene3D" id="3.90.350.10">
    <property type="entry name" value="Transposase Inhibitor Protein From Tn5, Chain A, domain 1"/>
    <property type="match status" value="1"/>
</dbReference>
<dbReference type="AlphaFoldDB" id="V6HCD6"/>
<evidence type="ECO:0000313" key="3">
    <source>
        <dbReference type="Proteomes" id="UP000018719"/>
    </source>
</evidence>
<dbReference type="GO" id="GO:0003677">
    <property type="term" value="F:DNA binding"/>
    <property type="evidence" value="ECO:0007669"/>
    <property type="project" value="UniProtKB-KW"/>
</dbReference>
<sequence>MGPKMKTKHWSSTFETDLDWIEEEFLSLNLGDKRLNKRLKKIISAMSKRTDSSLPDIFGNWAGTKAAYRFFSNPNVSAEKIVTPHSIATKKRLQNQETVLVLSDTTEIYYRNRVRVEGLGPMNSEFDQGLLLHPSIAFTTEGIPLGILDFKMWTRLSLGSKHLSRDVRKKTPIENKESIKWLQGYRATCEFAEDSDAKYIFICDREADVFELFHEYVKAGENAPDLLIRAVYDRRIEGGEHSWSYLETLKPVDTYTISVPRKKGKASREAQIEIRFEKLSIKPPKFKEFESIDMYAVSATEINGSSDESIQWKFLTTIPIQTSEDARKLSPITKVV</sequence>
<dbReference type="Gene3D" id="1.10.246.40">
    <property type="entry name" value="Tn5 transposase, domain 1"/>
    <property type="match status" value="1"/>
</dbReference>
<feature type="non-terminal residue" evidence="2">
    <location>
        <position position="336"/>
    </location>
</feature>
<dbReference type="InterPro" id="IPR047768">
    <property type="entry name" value="Tn5p-like"/>
</dbReference>